<dbReference type="KEGG" id="fpp:FPB0191_01413"/>
<dbReference type="EMBL" id="CP009056">
    <property type="protein sequence ID" value="AJA45232.1"/>
    <property type="molecule type" value="Genomic_DNA"/>
</dbReference>
<dbReference type="Proteomes" id="UP000030901">
    <property type="component" value="Chromosome"/>
</dbReference>
<dbReference type="InterPro" id="IPR002871">
    <property type="entry name" value="NIF_FeS_clus_asmbl_NifU_N"/>
</dbReference>
<dbReference type="SUPFAM" id="SSF82649">
    <property type="entry name" value="SufE/NifU"/>
    <property type="match status" value="1"/>
</dbReference>
<evidence type="ECO:0000259" key="1">
    <source>
        <dbReference type="Pfam" id="PF01592"/>
    </source>
</evidence>
<keyword evidence="3" id="KW-1185">Reference proteome</keyword>
<dbReference type="Pfam" id="PF01592">
    <property type="entry name" value="NifU_N"/>
    <property type="match status" value="1"/>
</dbReference>
<gene>
    <name evidence="2" type="ORF">FPB0191_01413</name>
</gene>
<dbReference type="GO" id="GO:0016226">
    <property type="term" value="P:iron-sulfur cluster assembly"/>
    <property type="evidence" value="ECO:0007669"/>
    <property type="project" value="InterPro"/>
</dbReference>
<protein>
    <submittedName>
        <fullName evidence="2">NifU involved in Fe-S cluster formation</fullName>
    </submittedName>
</protein>
<feature type="domain" description="NIF system FeS cluster assembly NifU N-terminal" evidence="1">
    <location>
        <begin position="3"/>
        <end position="107"/>
    </location>
</feature>
<dbReference type="GO" id="GO:0005506">
    <property type="term" value="F:iron ion binding"/>
    <property type="evidence" value="ECO:0007669"/>
    <property type="project" value="InterPro"/>
</dbReference>
<sequence>MFNQIIVDNFCNPKYQGNMTAPEIVLALSNPVCGDKVDIFINYNKEEDKFVQARFQAWGCTTSLAMSNIFCKYIENNPVSEIRTISNDDIRQLLGKLEPSQQHCTDMLISLFSQLKEKI</sequence>
<accession>A0A0A7S305</accession>
<evidence type="ECO:0000313" key="3">
    <source>
        <dbReference type="Proteomes" id="UP000030901"/>
    </source>
</evidence>
<reference evidence="2 3" key="1">
    <citation type="journal article" date="2014" name="Appl. Environ. Microbiol.">
        <title>Gut symbionts from distinct hosts exhibit genotoxic activity via divergent colibactin biosynthetic pathways.</title>
        <authorList>
            <person name="Engel P."/>
            <person name="Vizcaino M.I."/>
            <person name="Crawford J.M."/>
        </authorList>
    </citation>
    <scope>NUCLEOTIDE SEQUENCE [LARGE SCALE GENOMIC DNA]</scope>
    <source>
        <strain evidence="2 3">PEB0191</strain>
    </source>
</reference>
<dbReference type="OrthoDB" id="9804157at2"/>
<organism evidence="2 3">
    <name type="scientific">Frischella perrara</name>
    <dbReference type="NCBI Taxonomy" id="1267021"/>
    <lineage>
        <taxon>Bacteria</taxon>
        <taxon>Pseudomonadati</taxon>
        <taxon>Pseudomonadota</taxon>
        <taxon>Gammaproteobacteria</taxon>
        <taxon>Orbales</taxon>
        <taxon>Orbaceae</taxon>
        <taxon>Frischella</taxon>
    </lineage>
</organism>
<dbReference type="PANTHER" id="PTHR10093">
    <property type="entry name" value="IRON-SULFUR CLUSTER ASSEMBLY ENZYME NIFU HOMOLOG"/>
    <property type="match status" value="1"/>
</dbReference>
<dbReference type="STRING" id="1267021.FPB0191_01413"/>
<proteinExistence type="predicted"/>
<name>A0A0A7S305_FRIPE</name>
<dbReference type="GO" id="GO:0051536">
    <property type="term" value="F:iron-sulfur cluster binding"/>
    <property type="evidence" value="ECO:0007669"/>
    <property type="project" value="InterPro"/>
</dbReference>
<evidence type="ECO:0000313" key="2">
    <source>
        <dbReference type="EMBL" id="AJA45232.1"/>
    </source>
</evidence>
<dbReference type="HOGENOM" id="CLU_079283_5_1_6"/>
<dbReference type="Gene3D" id="3.90.1010.10">
    <property type="match status" value="1"/>
</dbReference>
<dbReference type="RefSeq" id="WP_039104937.1">
    <property type="nucleotide sequence ID" value="NZ_CAMLJH010000031.1"/>
</dbReference>
<dbReference type="AlphaFoldDB" id="A0A0A7S305"/>